<dbReference type="AlphaFoldDB" id="A0A2W4U807"/>
<protein>
    <submittedName>
        <fullName evidence="2">IS982 family transposase</fullName>
    </submittedName>
</protein>
<evidence type="ECO:0000313" key="3">
    <source>
        <dbReference type="Proteomes" id="UP000249354"/>
    </source>
</evidence>
<dbReference type="NCBIfam" id="NF033520">
    <property type="entry name" value="transpos_IS982"/>
    <property type="match status" value="1"/>
</dbReference>
<reference evidence="3" key="1">
    <citation type="submission" date="2018-04" db="EMBL/GenBank/DDBJ databases">
        <authorList>
            <person name="Cornet L."/>
        </authorList>
    </citation>
    <scope>NUCLEOTIDE SEQUENCE [LARGE SCALE GENOMIC DNA]</scope>
</reference>
<dbReference type="Proteomes" id="UP000249354">
    <property type="component" value="Unassembled WGS sequence"/>
</dbReference>
<accession>A0A2W4U807</accession>
<gene>
    <name evidence="2" type="ORF">DCF25_13940</name>
</gene>
<sequence length="292" mass="34111">MSSLEELFCHVDDFCQAFEPVWHRQLLTHNLKTRRRKRSLSLSEIMTILIGFHQSHYRNFKAYYTHHVCKYWQQAFPDLVSYNRFVEWIPSCLFPLCCYLKTCFGTCTGISFIYATRLKVCHNRRIWQHKVCKDTAARGKTSVGWFYGYKLHLVVSEQGDLLNITLTPGNTDDRKPVVDLLSVLSGKVFADRGYVSKKLAKKLLETFNVEFFAKPRRNMKNKLMRLTDKLLTRKRSIVETVIDQLKNISQIEHSRHRSPVNCWVNIICGLIAYCHQPKKPGLHLEWALPSAA</sequence>
<evidence type="ECO:0000259" key="1">
    <source>
        <dbReference type="Pfam" id="PF13612"/>
    </source>
</evidence>
<evidence type="ECO:0000313" key="2">
    <source>
        <dbReference type="EMBL" id="PZO15190.1"/>
    </source>
</evidence>
<dbReference type="EMBL" id="QBMC01000096">
    <property type="protein sequence ID" value="PZO15190.1"/>
    <property type="molecule type" value="Genomic_DNA"/>
</dbReference>
<proteinExistence type="predicted"/>
<dbReference type="InterPro" id="IPR025668">
    <property type="entry name" value="Tnp_DDE_dom"/>
</dbReference>
<reference evidence="2 3" key="2">
    <citation type="submission" date="2018-06" db="EMBL/GenBank/DDBJ databases">
        <title>Metagenomic assembly of (sub)arctic Cyanobacteria and their associated microbiome from non-axenic cultures.</title>
        <authorList>
            <person name="Baurain D."/>
        </authorList>
    </citation>
    <scope>NUCLEOTIDE SEQUENCE [LARGE SCALE GENOMIC DNA]</scope>
    <source>
        <strain evidence="2">ULC129bin1</strain>
    </source>
</reference>
<feature type="domain" description="Transposase DDE" evidence="1">
    <location>
        <begin position="105"/>
        <end position="258"/>
    </location>
</feature>
<organism evidence="2 3">
    <name type="scientific">Leptolyngbya foveolarum</name>
    <dbReference type="NCBI Taxonomy" id="47253"/>
    <lineage>
        <taxon>Bacteria</taxon>
        <taxon>Bacillati</taxon>
        <taxon>Cyanobacteriota</taxon>
        <taxon>Cyanophyceae</taxon>
        <taxon>Leptolyngbyales</taxon>
        <taxon>Leptolyngbyaceae</taxon>
        <taxon>Leptolyngbya group</taxon>
        <taxon>Leptolyngbya</taxon>
    </lineage>
</organism>
<dbReference type="Pfam" id="PF13612">
    <property type="entry name" value="DDE_Tnp_1_3"/>
    <property type="match status" value="1"/>
</dbReference>
<comment type="caution">
    <text evidence="2">The sequence shown here is derived from an EMBL/GenBank/DDBJ whole genome shotgun (WGS) entry which is preliminary data.</text>
</comment>
<name>A0A2W4U807_9CYAN</name>